<accession>A0A0R3ULQ6</accession>
<dbReference type="Proteomes" id="UP000267029">
    <property type="component" value="Unassembled WGS sequence"/>
</dbReference>
<name>A0A0R3ULQ6_MESCO</name>
<evidence type="ECO:0000313" key="2">
    <source>
        <dbReference type="Proteomes" id="UP000267029"/>
    </source>
</evidence>
<reference evidence="3" key="1">
    <citation type="submission" date="2017-02" db="UniProtKB">
        <authorList>
            <consortium name="WormBaseParasite"/>
        </authorList>
    </citation>
    <scope>IDENTIFICATION</scope>
</reference>
<proteinExistence type="predicted"/>
<evidence type="ECO:0000313" key="3">
    <source>
        <dbReference type="WBParaSite" id="MCOS_0000862301-mRNA-1"/>
    </source>
</evidence>
<organism evidence="3">
    <name type="scientific">Mesocestoides corti</name>
    <name type="common">Flatworm</name>
    <dbReference type="NCBI Taxonomy" id="53468"/>
    <lineage>
        <taxon>Eukaryota</taxon>
        <taxon>Metazoa</taxon>
        <taxon>Spiralia</taxon>
        <taxon>Lophotrochozoa</taxon>
        <taxon>Platyhelminthes</taxon>
        <taxon>Cestoda</taxon>
        <taxon>Eucestoda</taxon>
        <taxon>Cyclophyllidea</taxon>
        <taxon>Mesocestoididae</taxon>
        <taxon>Mesocestoides</taxon>
    </lineage>
</organism>
<keyword evidence="2" id="KW-1185">Reference proteome</keyword>
<dbReference type="EMBL" id="UXSR01005541">
    <property type="protein sequence ID" value="VDD82621.1"/>
    <property type="molecule type" value="Genomic_DNA"/>
</dbReference>
<gene>
    <name evidence="1" type="ORF">MCOS_LOCUS8624</name>
</gene>
<dbReference type="WBParaSite" id="MCOS_0000862301-mRNA-1">
    <property type="protein sequence ID" value="MCOS_0000862301-mRNA-1"/>
    <property type="gene ID" value="MCOS_0000862301"/>
</dbReference>
<dbReference type="AlphaFoldDB" id="A0A0R3ULQ6"/>
<sequence>MVKEVVKLSYCEFEALVPRTEQGGAFSNHSFEIMSGFSKREVERGLEENHVCVCLQFSRAQFAGERSDFPCVILGL</sequence>
<evidence type="ECO:0000313" key="1">
    <source>
        <dbReference type="EMBL" id="VDD82621.1"/>
    </source>
</evidence>
<protein>
    <submittedName>
        <fullName evidence="1 3">Uncharacterized protein</fullName>
    </submittedName>
</protein>
<reference evidence="1 2" key="2">
    <citation type="submission" date="2018-10" db="EMBL/GenBank/DDBJ databases">
        <authorList>
            <consortium name="Pathogen Informatics"/>
        </authorList>
    </citation>
    <scope>NUCLEOTIDE SEQUENCE [LARGE SCALE GENOMIC DNA]</scope>
</reference>